<dbReference type="InterPro" id="IPR019099">
    <property type="entry name" value="Uncharacterised_PGPGW_TM"/>
</dbReference>
<dbReference type="Pfam" id="PF09656">
    <property type="entry name" value="PGPGW"/>
    <property type="match status" value="1"/>
</dbReference>
<feature type="transmembrane region" description="Helical" evidence="1">
    <location>
        <begin position="14"/>
        <end position="40"/>
    </location>
</feature>
<dbReference type="Proteomes" id="UP001155241">
    <property type="component" value="Unassembled WGS sequence"/>
</dbReference>
<evidence type="ECO:0008006" key="4">
    <source>
        <dbReference type="Google" id="ProtNLM"/>
    </source>
</evidence>
<reference evidence="2" key="1">
    <citation type="submission" date="2022-06" db="EMBL/GenBank/DDBJ databases">
        <title>Aeoliella straminimaris, a novel planctomycete from sediments.</title>
        <authorList>
            <person name="Vitorino I.R."/>
            <person name="Lage O.M."/>
        </authorList>
    </citation>
    <scope>NUCLEOTIDE SEQUENCE</scope>
    <source>
        <strain evidence="2">ICT_H6.2</strain>
    </source>
</reference>
<keyword evidence="1" id="KW-0472">Membrane</keyword>
<dbReference type="RefSeq" id="WP_252854085.1">
    <property type="nucleotide sequence ID" value="NZ_JAMXLR010000062.1"/>
</dbReference>
<protein>
    <recommendedName>
        <fullName evidence="4">Transmembrane protein (PGPGW)</fullName>
    </recommendedName>
</protein>
<proteinExistence type="predicted"/>
<dbReference type="AlphaFoldDB" id="A0A9X2JHE5"/>
<organism evidence="2 3">
    <name type="scientific">Aeoliella straminimaris</name>
    <dbReference type="NCBI Taxonomy" id="2954799"/>
    <lineage>
        <taxon>Bacteria</taxon>
        <taxon>Pseudomonadati</taxon>
        <taxon>Planctomycetota</taxon>
        <taxon>Planctomycetia</taxon>
        <taxon>Pirellulales</taxon>
        <taxon>Lacipirellulaceae</taxon>
        <taxon>Aeoliella</taxon>
    </lineage>
</organism>
<evidence type="ECO:0000313" key="3">
    <source>
        <dbReference type="Proteomes" id="UP001155241"/>
    </source>
</evidence>
<keyword evidence="1" id="KW-1133">Transmembrane helix</keyword>
<dbReference type="EMBL" id="JAMXLR010000062">
    <property type="protein sequence ID" value="MCO6045970.1"/>
    <property type="molecule type" value="Genomic_DNA"/>
</dbReference>
<evidence type="ECO:0000256" key="1">
    <source>
        <dbReference type="SAM" id="Phobius"/>
    </source>
</evidence>
<gene>
    <name evidence="2" type="ORF">NG895_18885</name>
</gene>
<comment type="caution">
    <text evidence="2">The sequence shown here is derived from an EMBL/GenBank/DDBJ whole genome shotgun (WGS) entry which is preliminary data.</text>
</comment>
<keyword evidence="3" id="KW-1185">Reference proteome</keyword>
<keyword evidence="1" id="KW-0812">Transmembrane</keyword>
<accession>A0A9X2JHE5</accession>
<name>A0A9X2JHE5_9BACT</name>
<evidence type="ECO:0000313" key="2">
    <source>
        <dbReference type="EMBL" id="MCO6045970.1"/>
    </source>
</evidence>
<feature type="transmembrane region" description="Helical" evidence="1">
    <location>
        <begin position="61"/>
        <end position="86"/>
    </location>
</feature>
<sequence>MHHWLPWIENHADLIGWLVAGSVVMFFGTLLLVPVIVVRIPQDYFAHEHRPQQTWMPNHPVLRLFVIFVKNSLGAVLLLVGVALLVLPGQGILTMLIGLMLMDFPGKYRLEKWLVRKGPTLRGLNWLRRKAGREPFDVAG</sequence>